<dbReference type="InterPro" id="IPR021804">
    <property type="entry name" value="DUF3375"/>
</dbReference>
<dbReference type="Pfam" id="PF11855">
    <property type="entry name" value="DUF3375"/>
    <property type="match status" value="1"/>
</dbReference>
<reference evidence="1 2" key="1">
    <citation type="submission" date="2013-05" db="EMBL/GenBank/DDBJ databases">
        <title>The Genome Sequence of Corynebacterium pyruviciproducens 1773O (ATCC BAA-1742).</title>
        <authorList>
            <consortium name="The Broad Institute Genomics Platform"/>
            <person name="Earl A."/>
            <person name="Ward D."/>
            <person name="Feldgarden M."/>
            <person name="Gevers D."/>
            <person name="Tong J."/>
            <person name="Walker B."/>
            <person name="Young S."/>
            <person name="Zeng Q."/>
            <person name="Gargeya S."/>
            <person name="Fitzgerald M."/>
            <person name="Haas B."/>
            <person name="Abouelleil A."/>
            <person name="Allen A.W."/>
            <person name="Alvarado L."/>
            <person name="Arachchi H.M."/>
            <person name="Berlin A.M."/>
            <person name="Chapman S.B."/>
            <person name="Gainer-Dewar J."/>
            <person name="Goldberg J."/>
            <person name="Griggs A."/>
            <person name="Gujja S."/>
            <person name="Hansen M."/>
            <person name="Howarth C."/>
            <person name="Imamovic A."/>
            <person name="Ireland A."/>
            <person name="Larimer J."/>
            <person name="McCowan C."/>
            <person name="Murphy C."/>
            <person name="Pearson M."/>
            <person name="Poon T.W."/>
            <person name="Priest M."/>
            <person name="Roberts A."/>
            <person name="Saif S."/>
            <person name="Shea T."/>
            <person name="Sisk P."/>
            <person name="Sykes S."/>
            <person name="Wortman J."/>
            <person name="Nusbaum C."/>
            <person name="Birren B."/>
        </authorList>
    </citation>
    <scope>NUCLEOTIDE SEQUENCE [LARGE SCALE GENOMIC DNA]</scope>
    <source>
        <strain evidence="1 2">ATCC BAA-1742</strain>
    </source>
</reference>
<sequence>MAVADALTLGRVREESPAWSLLAATNAPAILAVLEEAFHGDNRTLAGSELLMQVDSMLVEIREQTKMELPKSAAAYVGDWVKAGYLVRRSPQGETEEFYELSSDAHVALEYVEELVEPQRVVTGSRLGIVYSSLTDLAADTDPDEQAAIARLEAQRERIDARIATIRERGVTVASENEALERAREVLTLARGLPTDFARMRTDVEKVDSELRESIVESEVNAGDVLNSVFRGVDLIEDSEAGRAFRGFYEVFLNSERSAQIDAVIDAIMSRDFAARLSMEEREELRGLMRTLDESSGQVHDSMTGLSRSLRRFVQSREAESQQALITAINEAQTLAMKVGKQGIAGSARIGVELELTARQPQSISSWQLYDPADYRIEEDLVTAESGSIDVEALLARIRETEIDWQELTANVNAVVGERGVATIGEVLEARPATQGLASVVGLIKLGARHGERANGTELVRWKSGTGKARQARLNRCVFTDQISDTYRSRIFGGSHG</sequence>
<dbReference type="Proteomes" id="UP000014408">
    <property type="component" value="Unassembled WGS sequence"/>
</dbReference>
<accession>S2ZGU7</accession>
<protein>
    <recommendedName>
        <fullName evidence="3">DUF3375 domain-containing protein</fullName>
    </recommendedName>
</protein>
<evidence type="ECO:0008006" key="3">
    <source>
        <dbReference type="Google" id="ProtNLM"/>
    </source>
</evidence>
<keyword evidence="2" id="KW-1185">Reference proteome</keyword>
<dbReference type="EMBL" id="ATBY01000014">
    <property type="protein sequence ID" value="EPD69207.1"/>
    <property type="molecule type" value="Genomic_DNA"/>
</dbReference>
<dbReference type="PATRIC" id="fig|1125779.3.peg.1393"/>
<dbReference type="STRING" id="1125779.HMPREF1219_01432"/>
<evidence type="ECO:0000313" key="2">
    <source>
        <dbReference type="Proteomes" id="UP000014408"/>
    </source>
</evidence>
<evidence type="ECO:0000313" key="1">
    <source>
        <dbReference type="EMBL" id="EPD69207.1"/>
    </source>
</evidence>
<dbReference type="HOGENOM" id="CLU_031117_1_0_11"/>
<dbReference type="eggNOG" id="COG4942">
    <property type="taxonomic scope" value="Bacteria"/>
</dbReference>
<gene>
    <name evidence="1" type="ORF">HMPREF1219_01432</name>
</gene>
<comment type="caution">
    <text evidence="1">The sequence shown here is derived from an EMBL/GenBank/DDBJ whole genome shotgun (WGS) entry which is preliminary data.</text>
</comment>
<proteinExistence type="predicted"/>
<dbReference type="AlphaFoldDB" id="S2ZGU7"/>
<name>S2ZGU7_9CORY</name>
<organism evidence="1 2">
    <name type="scientific">Corynebacterium pyruviciproducens ATCC BAA-1742</name>
    <dbReference type="NCBI Taxonomy" id="1125779"/>
    <lineage>
        <taxon>Bacteria</taxon>
        <taxon>Bacillati</taxon>
        <taxon>Actinomycetota</taxon>
        <taxon>Actinomycetes</taxon>
        <taxon>Mycobacteriales</taxon>
        <taxon>Corynebacteriaceae</taxon>
        <taxon>Corynebacterium</taxon>
    </lineage>
</organism>